<dbReference type="AlphaFoldDB" id="M7Y0M6"/>
<evidence type="ECO:0000313" key="3">
    <source>
        <dbReference type="Proteomes" id="UP000010953"/>
    </source>
</evidence>
<dbReference type="InParanoid" id="M7Y0M6"/>
<keyword evidence="1" id="KW-0812">Transmembrane</keyword>
<proteinExistence type="predicted"/>
<dbReference type="eggNOG" id="ENOG5033EAC">
    <property type="taxonomic scope" value="Bacteria"/>
</dbReference>
<dbReference type="STRING" id="1239962.C943_03501"/>
<organism evidence="2 3">
    <name type="scientific">Mariniradius saccharolyticus AK6</name>
    <dbReference type="NCBI Taxonomy" id="1239962"/>
    <lineage>
        <taxon>Bacteria</taxon>
        <taxon>Pseudomonadati</taxon>
        <taxon>Bacteroidota</taxon>
        <taxon>Cytophagia</taxon>
        <taxon>Cytophagales</taxon>
        <taxon>Cyclobacteriaceae</taxon>
        <taxon>Mariniradius</taxon>
    </lineage>
</organism>
<protein>
    <submittedName>
        <fullName evidence="2">Uncharacterized protein</fullName>
    </submittedName>
</protein>
<keyword evidence="1" id="KW-1133">Transmembrane helix</keyword>
<dbReference type="Proteomes" id="UP000010953">
    <property type="component" value="Unassembled WGS sequence"/>
</dbReference>
<evidence type="ECO:0000256" key="1">
    <source>
        <dbReference type="SAM" id="Phobius"/>
    </source>
</evidence>
<sequence>MTYELIFFTFRKSVNRTLRKPIAILLLCCFALYHFGYYVAYFSFRLQVEKHWVDKIYSDSSAALEEKMMEIPLSIPYMVSEEEFRVANTSFEKDGQFFRIIKQRYVNDTLQVVYVPDTAKRTMNETIKLWVTSLVHDDLPNGANNTLLSKIFVKDYTQPVNDFQFRSFIPVQKHYIGFIFLPFDQLTINIHTPPPELG</sequence>
<dbReference type="EMBL" id="AMZY02000006">
    <property type="protein sequence ID" value="EMS34282.1"/>
    <property type="molecule type" value="Genomic_DNA"/>
</dbReference>
<name>M7Y0M6_9BACT</name>
<keyword evidence="3" id="KW-1185">Reference proteome</keyword>
<comment type="caution">
    <text evidence="2">The sequence shown here is derived from an EMBL/GenBank/DDBJ whole genome shotgun (WGS) entry which is preliminary data.</text>
</comment>
<gene>
    <name evidence="2" type="ORF">C943_03501</name>
</gene>
<reference evidence="2" key="1">
    <citation type="submission" date="2013-01" db="EMBL/GenBank/DDBJ databases">
        <title>Genome assembly of Mariniradius saccharolyticus AK6.</title>
        <authorList>
            <person name="Vaidya B."/>
            <person name="Khatri I."/>
            <person name="Tanuku N.R.S."/>
            <person name="Subramanian S."/>
            <person name="Pinnaka A."/>
        </authorList>
    </citation>
    <scope>NUCLEOTIDE SEQUENCE [LARGE SCALE GENOMIC DNA]</scope>
    <source>
        <strain evidence="2">AK6</strain>
    </source>
</reference>
<feature type="transmembrane region" description="Helical" evidence="1">
    <location>
        <begin position="21"/>
        <end position="40"/>
    </location>
</feature>
<keyword evidence="1" id="KW-0472">Membrane</keyword>
<accession>M7Y0M6</accession>
<evidence type="ECO:0000313" key="2">
    <source>
        <dbReference type="EMBL" id="EMS34282.1"/>
    </source>
</evidence>